<name>A0A2A6B8Q5_PRIPA</name>
<gene>
    <name evidence="1" type="primary">WBGene00094122</name>
</gene>
<dbReference type="EnsemblMetazoa" id="PPA04568.1">
    <property type="protein sequence ID" value="PPA04568.1"/>
    <property type="gene ID" value="WBGene00094122"/>
</dbReference>
<dbReference type="AlphaFoldDB" id="A0A2A6B8Q5"/>
<protein>
    <submittedName>
        <fullName evidence="1">Uncharacterized protein</fullName>
    </submittedName>
</protein>
<proteinExistence type="predicted"/>
<sequence>MKSLLLSALCACLLMHMSLARTYDDNTLTDPAARRSSAYDDTRPAYDAYHPRSHPYRGETRRREWSLWNLIFSSEDSHEYYYRMRRDVNGLMKVKA</sequence>
<accession>A0A8R1U4H5</accession>
<evidence type="ECO:0000313" key="2">
    <source>
        <dbReference type="Proteomes" id="UP000005239"/>
    </source>
</evidence>
<organism evidence="1 2">
    <name type="scientific">Pristionchus pacificus</name>
    <name type="common">Parasitic nematode worm</name>
    <dbReference type="NCBI Taxonomy" id="54126"/>
    <lineage>
        <taxon>Eukaryota</taxon>
        <taxon>Metazoa</taxon>
        <taxon>Ecdysozoa</taxon>
        <taxon>Nematoda</taxon>
        <taxon>Chromadorea</taxon>
        <taxon>Rhabditida</taxon>
        <taxon>Rhabditina</taxon>
        <taxon>Diplogasteromorpha</taxon>
        <taxon>Diplogasteroidea</taxon>
        <taxon>Neodiplogasteridae</taxon>
        <taxon>Pristionchus</taxon>
    </lineage>
</organism>
<reference evidence="1" key="2">
    <citation type="submission" date="2022-06" db="UniProtKB">
        <authorList>
            <consortium name="EnsemblMetazoa"/>
        </authorList>
    </citation>
    <scope>IDENTIFICATION</scope>
    <source>
        <strain evidence="1">PS312</strain>
    </source>
</reference>
<dbReference type="Proteomes" id="UP000005239">
    <property type="component" value="Unassembled WGS sequence"/>
</dbReference>
<reference evidence="2" key="1">
    <citation type="journal article" date="2008" name="Nat. Genet.">
        <title>The Pristionchus pacificus genome provides a unique perspective on nematode lifestyle and parasitism.</title>
        <authorList>
            <person name="Dieterich C."/>
            <person name="Clifton S.W."/>
            <person name="Schuster L.N."/>
            <person name="Chinwalla A."/>
            <person name="Delehaunty K."/>
            <person name="Dinkelacker I."/>
            <person name="Fulton L."/>
            <person name="Fulton R."/>
            <person name="Godfrey J."/>
            <person name="Minx P."/>
            <person name="Mitreva M."/>
            <person name="Roeseler W."/>
            <person name="Tian H."/>
            <person name="Witte H."/>
            <person name="Yang S.P."/>
            <person name="Wilson R.K."/>
            <person name="Sommer R.J."/>
        </authorList>
    </citation>
    <scope>NUCLEOTIDE SEQUENCE [LARGE SCALE GENOMIC DNA]</scope>
    <source>
        <strain evidence="2">PS312</strain>
    </source>
</reference>
<evidence type="ECO:0000313" key="1">
    <source>
        <dbReference type="EnsemblMetazoa" id="PPA04568.1"/>
    </source>
</evidence>
<keyword evidence="2" id="KW-1185">Reference proteome</keyword>
<accession>A0A2A6B8Q5</accession>